<dbReference type="SUPFAM" id="SSF46785">
    <property type="entry name" value="Winged helix' DNA-binding domain"/>
    <property type="match status" value="1"/>
</dbReference>
<dbReference type="Gene3D" id="1.10.10.10">
    <property type="entry name" value="Winged helix-like DNA-binding domain superfamily/Winged helix DNA-binding domain"/>
    <property type="match status" value="1"/>
</dbReference>
<dbReference type="RefSeq" id="WP_175609805.1">
    <property type="nucleotide sequence ID" value="NZ_FTNO01000008.1"/>
</dbReference>
<dbReference type="InterPro" id="IPR036390">
    <property type="entry name" value="WH_DNA-bd_sf"/>
</dbReference>
<evidence type="ECO:0000259" key="1">
    <source>
        <dbReference type="Pfam" id="PF01978"/>
    </source>
</evidence>
<gene>
    <name evidence="2" type="ORF">SAMN05421858_4987</name>
</gene>
<keyword evidence="3" id="KW-1185">Reference proteome</keyword>
<dbReference type="EMBL" id="FTNO01000008">
    <property type="protein sequence ID" value="SIR98539.1"/>
    <property type="molecule type" value="Genomic_DNA"/>
</dbReference>
<proteinExistence type="predicted"/>
<dbReference type="InterPro" id="IPR002831">
    <property type="entry name" value="Tscrpt_reg_TrmB_N"/>
</dbReference>
<feature type="domain" description="Transcription regulator TrmB N-terminal" evidence="1">
    <location>
        <begin position="14"/>
        <end position="81"/>
    </location>
</feature>
<reference evidence="3" key="1">
    <citation type="submission" date="2017-01" db="EMBL/GenBank/DDBJ databases">
        <authorList>
            <person name="Varghese N."/>
            <person name="Submissions S."/>
        </authorList>
    </citation>
    <scope>NUCLEOTIDE SEQUENCE [LARGE SCALE GENOMIC DNA]</scope>
    <source>
        <strain evidence="3">CGMCC 1.7737</strain>
    </source>
</reference>
<dbReference type="InterPro" id="IPR036388">
    <property type="entry name" value="WH-like_DNA-bd_sf"/>
</dbReference>
<name>A0A1N7FDV3_9EURY</name>
<sequence length="279" mass="30874">MNELSNQQQSIELLQQLGLKEYEARCFVALARLPKGTAKGISETSEVPRTRVYDAIRVLETKGLVEIQHSNPQQFRAVPIEEAAETLRQEYESRTDTLVEALAAIEPAESNGGDEEITHEVWALSGPTAITNRTQQLIDAAGQEIVFIIGRDEVVTEKLLEQLQEALNTGLTVLIGTQTEDIRERIAEAVPNAEVFVSGLEWLNSSPLEVDDNTTISRLVLIDKNTILVSSVHETDTGEIETEKAVFGRGFDNGIVVIARRLMATGLPRRQDPDMPDDE</sequence>
<evidence type="ECO:0000313" key="3">
    <source>
        <dbReference type="Proteomes" id="UP000186914"/>
    </source>
</evidence>
<dbReference type="PANTHER" id="PTHR34293">
    <property type="entry name" value="HTH-TYPE TRANSCRIPTIONAL REGULATOR TRMBL2"/>
    <property type="match status" value="1"/>
</dbReference>
<protein>
    <submittedName>
        <fullName evidence="2">Sugar-specific transcriptional regulator TrmB</fullName>
    </submittedName>
</protein>
<dbReference type="AlphaFoldDB" id="A0A1N7FDV3"/>
<organism evidence="2 3">
    <name type="scientific">Haladaptatus litoreus</name>
    <dbReference type="NCBI Taxonomy" id="553468"/>
    <lineage>
        <taxon>Archaea</taxon>
        <taxon>Methanobacteriati</taxon>
        <taxon>Methanobacteriota</taxon>
        <taxon>Stenosarchaea group</taxon>
        <taxon>Halobacteria</taxon>
        <taxon>Halobacteriales</taxon>
        <taxon>Haladaptataceae</taxon>
        <taxon>Haladaptatus</taxon>
    </lineage>
</organism>
<dbReference type="Pfam" id="PF01978">
    <property type="entry name" value="TrmB"/>
    <property type="match status" value="1"/>
</dbReference>
<dbReference type="Proteomes" id="UP000186914">
    <property type="component" value="Unassembled WGS sequence"/>
</dbReference>
<dbReference type="OrthoDB" id="30795at2157"/>
<dbReference type="InterPro" id="IPR051797">
    <property type="entry name" value="TrmB-like"/>
</dbReference>
<accession>A0A1N7FDV3</accession>
<dbReference type="PANTHER" id="PTHR34293:SF1">
    <property type="entry name" value="HTH-TYPE TRANSCRIPTIONAL REGULATOR TRMBL2"/>
    <property type="match status" value="1"/>
</dbReference>
<evidence type="ECO:0000313" key="2">
    <source>
        <dbReference type="EMBL" id="SIR98539.1"/>
    </source>
</evidence>